<dbReference type="Gene3D" id="3.30.1490.50">
    <property type="match status" value="1"/>
</dbReference>
<dbReference type="InterPro" id="IPR014049">
    <property type="entry name" value="Glutathione_synthase_N_euk"/>
</dbReference>
<dbReference type="InterPro" id="IPR037013">
    <property type="entry name" value="GSH-S_sub-bd_sf"/>
</dbReference>
<comment type="catalytic activity">
    <reaction evidence="12">
        <text>gamma-L-glutamyl-L-cysteine + glycine + ATP = glutathione + ADP + phosphate + H(+)</text>
        <dbReference type="Rhea" id="RHEA:13557"/>
        <dbReference type="ChEBI" id="CHEBI:15378"/>
        <dbReference type="ChEBI" id="CHEBI:30616"/>
        <dbReference type="ChEBI" id="CHEBI:43474"/>
        <dbReference type="ChEBI" id="CHEBI:57305"/>
        <dbReference type="ChEBI" id="CHEBI:57925"/>
        <dbReference type="ChEBI" id="CHEBI:58173"/>
        <dbReference type="ChEBI" id="CHEBI:456216"/>
        <dbReference type="EC" id="6.3.2.3"/>
    </reaction>
    <physiologicalReaction direction="left-to-right" evidence="12">
        <dbReference type="Rhea" id="RHEA:13558"/>
    </physiologicalReaction>
</comment>
<feature type="binding site" evidence="16">
    <location>
        <begin position="406"/>
        <end position="409"/>
    </location>
    <ligand>
        <name>ATP</name>
        <dbReference type="ChEBI" id="CHEBI:30616"/>
    </ligand>
</feature>
<dbReference type="FunFam" id="3.40.50.1760:FF:000001">
    <property type="entry name" value="Glutathione synthetase"/>
    <property type="match status" value="1"/>
</dbReference>
<evidence type="ECO:0000256" key="12">
    <source>
        <dbReference type="ARBA" id="ARBA00048871"/>
    </source>
</evidence>
<dbReference type="Proteomes" id="UP001367676">
    <property type="component" value="Unassembled WGS sequence"/>
</dbReference>
<dbReference type="InterPro" id="IPR014042">
    <property type="entry name" value="Glutathione_synthase_a-hlx"/>
</dbReference>
<dbReference type="SUPFAM" id="SSF56059">
    <property type="entry name" value="Glutathione synthetase ATP-binding domain-like"/>
    <property type="match status" value="1"/>
</dbReference>
<dbReference type="InterPro" id="IPR016185">
    <property type="entry name" value="PreATP-grasp_dom_sf"/>
</dbReference>
<evidence type="ECO:0000256" key="9">
    <source>
        <dbReference type="ARBA" id="ARBA00022741"/>
    </source>
</evidence>
<dbReference type="PIRSF" id="PIRSF001558">
    <property type="entry name" value="GSHase"/>
    <property type="match status" value="1"/>
</dbReference>
<keyword evidence="10 15" id="KW-0067">ATP-binding</keyword>
<evidence type="ECO:0000256" key="11">
    <source>
        <dbReference type="ARBA" id="ARBA00022842"/>
    </source>
</evidence>
<evidence type="ECO:0000256" key="7">
    <source>
        <dbReference type="ARBA" id="ARBA00022684"/>
    </source>
</evidence>
<proteinExistence type="inferred from homology"/>
<evidence type="ECO:0000256" key="13">
    <source>
        <dbReference type="ARBA" id="ARBA00052123"/>
    </source>
</evidence>
<evidence type="ECO:0000256" key="15">
    <source>
        <dbReference type="PIRNR" id="PIRNR001558"/>
    </source>
</evidence>
<dbReference type="Gene3D" id="3.30.1490.80">
    <property type="match status" value="1"/>
</dbReference>
<dbReference type="AlphaFoldDB" id="A0AAN9TME6"/>
<evidence type="ECO:0000256" key="1">
    <source>
        <dbReference type="ARBA" id="ARBA00004965"/>
    </source>
</evidence>
<evidence type="ECO:0000256" key="14">
    <source>
        <dbReference type="ARBA" id="ARBA00059746"/>
    </source>
</evidence>
<comment type="similarity">
    <text evidence="2 15">Belongs to the eukaryotic GSH synthase family.</text>
</comment>
<protein>
    <recommendedName>
        <fullName evidence="5 15">Glutathione synthetase</fullName>
        <shortName evidence="15">GSH-S</shortName>
        <ecNumber evidence="4 15">6.3.2.3</ecNumber>
    </recommendedName>
</protein>
<evidence type="ECO:0000313" key="19">
    <source>
        <dbReference type="EMBL" id="KAK7598274.1"/>
    </source>
</evidence>
<evidence type="ECO:0000256" key="4">
    <source>
        <dbReference type="ARBA" id="ARBA00012214"/>
    </source>
</evidence>
<comment type="cofactor">
    <cofactor evidence="15 17">
        <name>Mg(2+)</name>
        <dbReference type="ChEBI" id="CHEBI:18420"/>
    </cofactor>
    <text evidence="15 17">Binds 1 Mg(2+) ion per subunit.</text>
</comment>
<feature type="binding site" evidence="16">
    <location>
        <begin position="372"/>
        <end position="381"/>
    </location>
    <ligand>
        <name>ATP</name>
        <dbReference type="ChEBI" id="CHEBI:30616"/>
    </ligand>
</feature>
<feature type="binding site" evidence="16">
    <location>
        <position position="462"/>
    </location>
    <ligand>
        <name>ATP</name>
        <dbReference type="ChEBI" id="CHEBI:30616"/>
    </ligand>
</feature>
<feature type="binding site" evidence="16">
    <location>
        <position position="435"/>
    </location>
    <ligand>
        <name>ATP</name>
        <dbReference type="ChEBI" id="CHEBI:30616"/>
    </ligand>
</feature>
<feature type="binding site" evidence="16">
    <location>
        <position position="314"/>
    </location>
    <ligand>
        <name>ATP</name>
        <dbReference type="ChEBI" id="CHEBI:30616"/>
    </ligand>
</feature>
<reference evidence="19 20" key="1">
    <citation type="submission" date="2024-03" db="EMBL/GenBank/DDBJ databases">
        <title>Adaptation during the transition from Ophiocordyceps entomopathogen to insect associate is accompanied by gene loss and intensified selection.</title>
        <authorList>
            <person name="Ward C.M."/>
            <person name="Onetto C.A."/>
            <person name="Borneman A.R."/>
        </authorList>
    </citation>
    <scope>NUCLEOTIDE SEQUENCE [LARGE SCALE GENOMIC DNA]</scope>
    <source>
        <strain evidence="19">AWRI1</strain>
        <tissue evidence="19">Single Adult Female</tissue>
    </source>
</reference>
<evidence type="ECO:0000256" key="10">
    <source>
        <dbReference type="ARBA" id="ARBA00022840"/>
    </source>
</evidence>
<dbReference type="GO" id="GO:0005829">
    <property type="term" value="C:cytosol"/>
    <property type="evidence" value="ECO:0007669"/>
    <property type="project" value="TreeGrafter"/>
</dbReference>
<comment type="catalytic activity">
    <reaction evidence="13">
        <text>gamma-L-glutamyl-(2S)-2-aminobutanoate + glycine + ATP = ophthalmate + ADP + phosphate + H(+)</text>
        <dbReference type="Rhea" id="RHEA:72075"/>
        <dbReference type="ChEBI" id="CHEBI:15378"/>
        <dbReference type="ChEBI" id="CHEBI:30616"/>
        <dbReference type="ChEBI" id="CHEBI:43474"/>
        <dbReference type="ChEBI" id="CHEBI:57305"/>
        <dbReference type="ChEBI" id="CHEBI:189406"/>
        <dbReference type="ChEBI" id="CHEBI:189750"/>
        <dbReference type="ChEBI" id="CHEBI:456216"/>
    </reaction>
    <physiologicalReaction direction="left-to-right" evidence="13">
        <dbReference type="Rhea" id="RHEA:72076"/>
    </physiologicalReaction>
</comment>
<dbReference type="Gene3D" id="1.10.1080.10">
    <property type="entry name" value="Glutathione Synthetase, Chain A, domain 3"/>
    <property type="match status" value="1"/>
</dbReference>
<dbReference type="Gene3D" id="3.30.470.20">
    <property type="entry name" value="ATP-grasp fold, B domain"/>
    <property type="match status" value="1"/>
</dbReference>
<dbReference type="NCBIfam" id="TIGR01986">
    <property type="entry name" value="glut_syn_euk"/>
    <property type="match status" value="1"/>
</dbReference>
<evidence type="ECO:0000259" key="18">
    <source>
        <dbReference type="Pfam" id="PF03199"/>
    </source>
</evidence>
<dbReference type="GO" id="GO:0000287">
    <property type="term" value="F:magnesium ion binding"/>
    <property type="evidence" value="ECO:0007669"/>
    <property type="project" value="UniProtKB-UniRule"/>
</dbReference>
<dbReference type="Gene3D" id="3.40.50.1760">
    <property type="entry name" value="Glutathione synthase, substrate-binding domain superfamily, eukaryotic"/>
    <property type="match status" value="1"/>
</dbReference>
<keyword evidence="8 15" id="KW-0479">Metal-binding</keyword>
<dbReference type="GO" id="GO:0005524">
    <property type="term" value="F:ATP binding"/>
    <property type="evidence" value="ECO:0007669"/>
    <property type="project" value="UniProtKB-UniRule"/>
</dbReference>
<dbReference type="PANTHER" id="PTHR11130">
    <property type="entry name" value="GLUTATHIONE SYNTHETASE"/>
    <property type="match status" value="1"/>
</dbReference>
<dbReference type="InterPro" id="IPR014709">
    <property type="entry name" value="Glutathione_synthase_C_euk"/>
</dbReference>
<evidence type="ECO:0000256" key="17">
    <source>
        <dbReference type="PIRSR" id="PIRSR001558-2"/>
    </source>
</evidence>
<comment type="pathway">
    <text evidence="1 15">Sulfur metabolism; glutathione biosynthesis; glutathione from L-cysteine and L-glutamate: step 2/2.</text>
</comment>
<comment type="function">
    <text evidence="14">Catalyzes the production of glutathione from gamma-glutamylcysteine and glycine in an ATP-dependent manner. Glutathione (gamma-glutamylcysteinylglycine, GSH) is the most abundant intracellular thiol in living aerobic cells and is required for numerous processes including the protection of cells against oxidative damage, amino acid transport, the detoxification of foreign compounds, the maintenance of protein sulfhydryl groups in a reduced state and acts as a cofactor for a number of enzymes. Participates in ophthalmate biosynthesis in hepatocytes.</text>
</comment>
<feature type="binding site" evidence="16">
    <location>
        <position position="227"/>
    </location>
    <ligand>
        <name>substrate</name>
    </ligand>
</feature>
<evidence type="ECO:0000256" key="8">
    <source>
        <dbReference type="ARBA" id="ARBA00022723"/>
    </source>
</evidence>
<keyword evidence="6 15" id="KW-0436">Ligase</keyword>
<dbReference type="InterPro" id="IPR005615">
    <property type="entry name" value="Glutathione_synthase"/>
</dbReference>
<keyword evidence="11 15" id="KW-0460">Magnesium</keyword>
<feature type="binding site" evidence="16">
    <location>
        <position position="383"/>
    </location>
    <ligand>
        <name>ATP</name>
        <dbReference type="ChEBI" id="CHEBI:30616"/>
    </ligand>
</feature>
<feature type="binding site" evidence="16">
    <location>
        <position position="468"/>
    </location>
    <ligand>
        <name>ATP</name>
        <dbReference type="ChEBI" id="CHEBI:30616"/>
    </ligand>
</feature>
<evidence type="ECO:0000256" key="2">
    <source>
        <dbReference type="ARBA" id="ARBA00010385"/>
    </source>
</evidence>
<comment type="subunit">
    <text evidence="3">Homodimer.</text>
</comment>
<dbReference type="GO" id="GO:0043295">
    <property type="term" value="F:glutathione binding"/>
    <property type="evidence" value="ECO:0007669"/>
    <property type="project" value="UniProtKB-UniRule"/>
</dbReference>
<dbReference type="Pfam" id="PF03199">
    <property type="entry name" value="GSH_synthase"/>
    <property type="match status" value="1"/>
</dbReference>
<dbReference type="GO" id="GO:0004363">
    <property type="term" value="F:glutathione synthase activity"/>
    <property type="evidence" value="ECO:0007669"/>
    <property type="project" value="UniProtKB-UniRule"/>
</dbReference>
<keyword evidence="20" id="KW-1185">Reference proteome</keyword>
<evidence type="ECO:0000256" key="16">
    <source>
        <dbReference type="PIRSR" id="PIRSR001558-1"/>
    </source>
</evidence>
<sequence>MESKRLPSHFQVSEGTDFENLVNNVKDYALFNGAASRSREHFSSDSIQFLPFTLLPSPFPKKEFDKAVQIQPLLNKLIHKVAHNHEFLKEVLQNTIEVDFFTGKLFEIYETVFNEGFAQPMSLGILRSDVMLESTCRENIDDVYCCWKQVEINAIASGFGWLGPASKVIHRFVLERLQYFDEINKLPENRALEGLCGGLVEAWKLYNNPKAIILIVVEDVVYNICDQKFHEFEIYRQNPKIVCQRKTFTELIECGELKDKKYFVNGSEVAVVYYRSGYAPEQYPTDKEWNVRLTIERSAALKCPSIHYHLAGTKKVQQALALEKNLKKFLEKPDEIQLVSDIFTGLYSLDLDDFGDQAAKLALQQPHNFVLKPQREGGGNNVYGAQIAEVLTKIGRTKERTAYILMNRIQPPLIRNYIVRPGKQGKLEAEDVICELGIFGVIIGTKDQIIYNKQAGHMLRTKGHKVDEGGVALGAGSLDSPFLY</sequence>
<dbReference type="InterPro" id="IPR004887">
    <property type="entry name" value="GSH_synth_subst-bd"/>
</dbReference>
<feature type="binding site" evidence="16">
    <location>
        <position position="460"/>
    </location>
    <ligand>
        <name>substrate</name>
    </ligand>
</feature>
<evidence type="ECO:0000256" key="6">
    <source>
        <dbReference type="ARBA" id="ARBA00022598"/>
    </source>
</evidence>
<accession>A0AAN9TME6</accession>
<dbReference type="PANTHER" id="PTHR11130:SF0">
    <property type="entry name" value="GLUTATHIONE SYNTHETASE"/>
    <property type="match status" value="1"/>
</dbReference>
<evidence type="ECO:0000256" key="3">
    <source>
        <dbReference type="ARBA" id="ARBA00011738"/>
    </source>
</evidence>
<keyword evidence="7 15" id="KW-0317">Glutathione biosynthesis</keyword>
<organism evidence="19 20">
    <name type="scientific">Parthenolecanium corni</name>
    <dbReference type="NCBI Taxonomy" id="536013"/>
    <lineage>
        <taxon>Eukaryota</taxon>
        <taxon>Metazoa</taxon>
        <taxon>Ecdysozoa</taxon>
        <taxon>Arthropoda</taxon>
        <taxon>Hexapoda</taxon>
        <taxon>Insecta</taxon>
        <taxon>Pterygota</taxon>
        <taxon>Neoptera</taxon>
        <taxon>Paraneoptera</taxon>
        <taxon>Hemiptera</taxon>
        <taxon>Sternorrhyncha</taxon>
        <taxon>Coccoidea</taxon>
        <taxon>Coccidae</taxon>
        <taxon>Parthenolecanium</taxon>
    </lineage>
</organism>
<dbReference type="FunFam" id="3.30.1490.50:FF:000001">
    <property type="entry name" value="Glutathione synthetase"/>
    <property type="match status" value="1"/>
</dbReference>
<dbReference type="Pfam" id="PF03917">
    <property type="entry name" value="GSH_synth_ATP"/>
    <property type="match status" value="1"/>
</dbReference>
<comment type="caution">
    <text evidence="19">The sequence shown here is derived from an EMBL/GenBank/DDBJ whole genome shotgun (WGS) entry which is preliminary data.</text>
</comment>
<dbReference type="EC" id="6.3.2.3" evidence="4 15"/>
<feature type="domain" description="Glutathione synthase substrate-binding" evidence="18">
    <location>
        <begin position="211"/>
        <end position="311"/>
    </location>
</feature>
<feature type="binding site" evidence="17">
    <location>
        <position position="376"/>
    </location>
    <ligand>
        <name>Mg(2+)</name>
        <dbReference type="ChEBI" id="CHEBI:18420"/>
    </ligand>
</feature>
<dbReference type="SUPFAM" id="SSF52440">
    <property type="entry name" value="PreATP-grasp domain"/>
    <property type="match status" value="1"/>
</dbReference>
<evidence type="ECO:0000256" key="5">
    <source>
        <dbReference type="ARBA" id="ARBA00020821"/>
    </source>
</evidence>
<evidence type="ECO:0000313" key="20">
    <source>
        <dbReference type="Proteomes" id="UP001367676"/>
    </source>
</evidence>
<name>A0AAN9TME6_9HEMI</name>
<dbReference type="EMBL" id="JBBCAQ010000014">
    <property type="protein sequence ID" value="KAK7598274.1"/>
    <property type="molecule type" value="Genomic_DNA"/>
</dbReference>
<gene>
    <name evidence="19" type="ORF">V9T40_006509</name>
</gene>
<keyword evidence="9 15" id="KW-0547">Nucleotide-binding</keyword>